<dbReference type="InterPro" id="IPR000073">
    <property type="entry name" value="AB_hydrolase_1"/>
</dbReference>
<feature type="domain" description="AB hydrolase-1" evidence="1">
    <location>
        <begin position="45"/>
        <end position="297"/>
    </location>
</feature>
<comment type="caution">
    <text evidence="2">The sequence shown here is derived from an EMBL/GenBank/DDBJ whole genome shotgun (WGS) entry which is preliminary data.</text>
</comment>
<dbReference type="SUPFAM" id="SSF53474">
    <property type="entry name" value="alpha/beta-Hydrolases"/>
    <property type="match status" value="1"/>
</dbReference>
<keyword evidence="3" id="KW-1185">Reference proteome</keyword>
<evidence type="ECO:0000313" key="2">
    <source>
        <dbReference type="EMBL" id="KAK8066614.1"/>
    </source>
</evidence>
<dbReference type="Pfam" id="PF12697">
    <property type="entry name" value="Abhydrolase_6"/>
    <property type="match status" value="1"/>
</dbReference>
<proteinExistence type="predicted"/>
<dbReference type="Gene3D" id="3.40.50.1820">
    <property type="entry name" value="alpha/beta hydrolase"/>
    <property type="match status" value="1"/>
</dbReference>
<dbReference type="RefSeq" id="XP_066663367.1">
    <property type="nucleotide sequence ID" value="XM_066817675.1"/>
</dbReference>
<dbReference type="PANTHER" id="PTHR45763:SF46">
    <property type="entry name" value="AB HYDROLASE-1 DOMAIN-CONTAINING PROTEIN"/>
    <property type="match status" value="1"/>
</dbReference>
<gene>
    <name evidence="2" type="ORF">PG997_013361</name>
</gene>
<organism evidence="2 3">
    <name type="scientific">Apiospora hydei</name>
    <dbReference type="NCBI Taxonomy" id="1337664"/>
    <lineage>
        <taxon>Eukaryota</taxon>
        <taxon>Fungi</taxon>
        <taxon>Dikarya</taxon>
        <taxon>Ascomycota</taxon>
        <taxon>Pezizomycotina</taxon>
        <taxon>Sordariomycetes</taxon>
        <taxon>Xylariomycetidae</taxon>
        <taxon>Amphisphaeriales</taxon>
        <taxon>Apiosporaceae</taxon>
        <taxon>Apiospora</taxon>
    </lineage>
</organism>
<dbReference type="Proteomes" id="UP001433268">
    <property type="component" value="Unassembled WGS sequence"/>
</dbReference>
<dbReference type="PANTHER" id="PTHR45763">
    <property type="entry name" value="HYDROLASE, ALPHA/BETA FOLD FAMILY PROTEIN, EXPRESSED-RELATED"/>
    <property type="match status" value="1"/>
</dbReference>
<protein>
    <submittedName>
        <fullName evidence="2">HYD1</fullName>
    </submittedName>
</protein>
<accession>A0ABR1V5X5</accession>
<dbReference type="EMBL" id="JAQQWN010000009">
    <property type="protein sequence ID" value="KAK8066614.1"/>
    <property type="molecule type" value="Genomic_DNA"/>
</dbReference>
<reference evidence="2 3" key="1">
    <citation type="submission" date="2023-01" db="EMBL/GenBank/DDBJ databases">
        <title>Analysis of 21 Apiospora genomes using comparative genomics revels a genus with tremendous synthesis potential of carbohydrate active enzymes and secondary metabolites.</title>
        <authorList>
            <person name="Sorensen T."/>
        </authorList>
    </citation>
    <scope>NUCLEOTIDE SEQUENCE [LARGE SCALE GENOMIC DNA]</scope>
    <source>
        <strain evidence="2 3">CBS 114990</strain>
    </source>
</reference>
<dbReference type="InterPro" id="IPR029058">
    <property type="entry name" value="AB_hydrolase_fold"/>
</dbReference>
<evidence type="ECO:0000259" key="1">
    <source>
        <dbReference type="Pfam" id="PF12697"/>
    </source>
</evidence>
<dbReference type="GeneID" id="92050735"/>
<sequence length="318" mass="34222">MANNNSTADTTQSITLKDGRTLCYGTNGASGSNSAASAQLPTAFLFHGFPGSHQEGHAIHKAALTHGIRIVSVSRPGYAGSSPEPKRTISSFALDVLELADHLHIQRFAVMGISGGGPYALGCLLKIPADRLAGTMVVSGMYPTSLGLSEMMLSNRVIFNIAPWAPWLIGFLFNSSIGAAAQDVAHPERLKETLQGGFKSMPPEDRRVVEADGGELLDIFTTSMREAFRDGAAGAAYEAALFGNPWDFDLEQLPVRKGELVIYHGGKDIHVPLRMAREAVAKMNGAQLIVEENEGHTLGFCKTDEIMKKLRQMIAKEQ</sequence>
<name>A0ABR1V5X5_9PEZI</name>
<evidence type="ECO:0000313" key="3">
    <source>
        <dbReference type="Proteomes" id="UP001433268"/>
    </source>
</evidence>